<evidence type="ECO:0000313" key="3">
    <source>
        <dbReference type="Proteomes" id="UP001159363"/>
    </source>
</evidence>
<dbReference type="Proteomes" id="UP001159363">
    <property type="component" value="Chromosome 11"/>
</dbReference>
<dbReference type="EMBL" id="JARBHB010000012">
    <property type="protein sequence ID" value="KAJ8871200.1"/>
    <property type="molecule type" value="Genomic_DNA"/>
</dbReference>
<keyword evidence="1" id="KW-0812">Transmembrane</keyword>
<feature type="transmembrane region" description="Helical" evidence="1">
    <location>
        <begin position="462"/>
        <end position="483"/>
    </location>
</feature>
<accession>A0ABQ9GGQ1</accession>
<reference evidence="2 3" key="1">
    <citation type="submission" date="2023-02" db="EMBL/GenBank/DDBJ databases">
        <title>LHISI_Scaffold_Assembly.</title>
        <authorList>
            <person name="Stuart O.P."/>
            <person name="Cleave R."/>
            <person name="Magrath M.J.L."/>
            <person name="Mikheyev A.S."/>
        </authorList>
    </citation>
    <scope>NUCLEOTIDE SEQUENCE [LARGE SCALE GENOMIC DNA]</scope>
    <source>
        <strain evidence="2">Daus_M_001</strain>
        <tissue evidence="2">Leg muscle</tissue>
    </source>
</reference>
<feature type="transmembrane region" description="Helical" evidence="1">
    <location>
        <begin position="277"/>
        <end position="303"/>
    </location>
</feature>
<keyword evidence="1" id="KW-0472">Membrane</keyword>
<proteinExistence type="predicted"/>
<evidence type="ECO:0000313" key="2">
    <source>
        <dbReference type="EMBL" id="KAJ8871200.1"/>
    </source>
</evidence>
<comment type="caution">
    <text evidence="2">The sequence shown here is derived from an EMBL/GenBank/DDBJ whole genome shotgun (WGS) entry which is preliminary data.</text>
</comment>
<organism evidence="2 3">
    <name type="scientific">Dryococelus australis</name>
    <dbReference type="NCBI Taxonomy" id="614101"/>
    <lineage>
        <taxon>Eukaryota</taxon>
        <taxon>Metazoa</taxon>
        <taxon>Ecdysozoa</taxon>
        <taxon>Arthropoda</taxon>
        <taxon>Hexapoda</taxon>
        <taxon>Insecta</taxon>
        <taxon>Pterygota</taxon>
        <taxon>Neoptera</taxon>
        <taxon>Polyneoptera</taxon>
        <taxon>Phasmatodea</taxon>
        <taxon>Verophasmatodea</taxon>
        <taxon>Anareolatae</taxon>
        <taxon>Phasmatidae</taxon>
        <taxon>Eurycanthinae</taxon>
        <taxon>Dryococelus</taxon>
    </lineage>
</organism>
<feature type="transmembrane region" description="Helical" evidence="1">
    <location>
        <begin position="523"/>
        <end position="547"/>
    </location>
</feature>
<protein>
    <submittedName>
        <fullName evidence="2">Uncharacterized protein</fullName>
    </submittedName>
</protein>
<evidence type="ECO:0000256" key="1">
    <source>
        <dbReference type="SAM" id="Phobius"/>
    </source>
</evidence>
<keyword evidence="1" id="KW-1133">Transmembrane helix</keyword>
<name>A0ABQ9GGQ1_9NEOP</name>
<keyword evidence="3" id="KW-1185">Reference proteome</keyword>
<gene>
    <name evidence="2" type="ORF">PR048_027506</name>
</gene>
<sequence>MEQHRYAGRGKREILGAADQRKYAARFPRNTSWVQGLLGKPDMPNLLRSRGLLTTALQLLWGGGLRVLSSLNPPAFERQKIGRTSAPSPEACITPALKNLLQTLYSSALCKAAQVLRGGARPELQCDTQDVGGQHARQLGASAGSPRQQSAAQDRPQDILQRILTSNPTHVVFASRNDRKAVQCWDAEIRCEQPARSVYLNTGLLFCEYRCHKPRGWDLRLSRPLSANSWLLGGSRVTVVFLPDGLEDIAASIFRAKMTIAEKVVDFLDLKLMQDPVYVSIAIGLSGALVADISFFSVLPIYLAHLGVAQVDVAVCIAVGAACDLAGRIALALLGLILVVESRTLVLIGLVFTIIFRTSECCRSMRKDRMAMVAERLDCSPPTKVNRVQSLAGHSGFSQVGIIPDDATCRRVSSWISRFPRPFNSPLLHSHLISPSSALKTSLLRAAKIPQLDSKFWTAFKFPIHITYCYICCFLFVTVFIFYTDYIYLTIFTGLISIFRPFLLIELPLVFAEYCSLQRFPSAYGLFMITSGMFALTLGPIVGNIIIQCYQRCDRELPPVPTFTDNTVTDVRYSLVSRDVHHEVQVETISFAAHFKS</sequence>
<feature type="transmembrane region" description="Helical" evidence="1">
    <location>
        <begin position="489"/>
        <end position="511"/>
    </location>
</feature>